<accession>A0A2T7E469</accession>
<dbReference type="AlphaFoldDB" id="A0A2T7E469"/>
<dbReference type="EMBL" id="CM009752">
    <property type="protein sequence ID" value="PUZ62617.1"/>
    <property type="molecule type" value="Genomic_DNA"/>
</dbReference>
<protein>
    <submittedName>
        <fullName evidence="1">Uncharacterized protein</fullName>
    </submittedName>
</protein>
<name>A0A2T7E469_9POAL</name>
<organism evidence="1 2">
    <name type="scientific">Panicum hallii var. hallii</name>
    <dbReference type="NCBI Taxonomy" id="1504633"/>
    <lineage>
        <taxon>Eukaryota</taxon>
        <taxon>Viridiplantae</taxon>
        <taxon>Streptophyta</taxon>
        <taxon>Embryophyta</taxon>
        <taxon>Tracheophyta</taxon>
        <taxon>Spermatophyta</taxon>
        <taxon>Magnoliopsida</taxon>
        <taxon>Liliopsida</taxon>
        <taxon>Poales</taxon>
        <taxon>Poaceae</taxon>
        <taxon>PACMAD clade</taxon>
        <taxon>Panicoideae</taxon>
        <taxon>Panicodae</taxon>
        <taxon>Paniceae</taxon>
        <taxon>Panicinae</taxon>
        <taxon>Panicum</taxon>
        <taxon>Panicum sect. Panicum</taxon>
    </lineage>
</organism>
<gene>
    <name evidence="1" type="ORF">GQ55_4G371200</name>
</gene>
<keyword evidence="2" id="KW-1185">Reference proteome</keyword>
<dbReference type="Gramene" id="PUZ62617">
    <property type="protein sequence ID" value="PUZ62617"/>
    <property type="gene ID" value="GQ55_4G371200"/>
</dbReference>
<sequence length="101" mass="11379">MLLTTLRGKKITPKPTSKVPKFHLSILYIQVPMRNQAKAFSSLRQTGYSTAPVFFVASNVPYQASLPCPEIETTCQSVRHPSMYHPEIANDHLKISTIHKN</sequence>
<evidence type="ECO:0000313" key="2">
    <source>
        <dbReference type="Proteomes" id="UP000244336"/>
    </source>
</evidence>
<proteinExistence type="predicted"/>
<dbReference type="Proteomes" id="UP000244336">
    <property type="component" value="Chromosome 4"/>
</dbReference>
<evidence type="ECO:0000313" key="1">
    <source>
        <dbReference type="EMBL" id="PUZ62617.1"/>
    </source>
</evidence>
<reference evidence="1 2" key="1">
    <citation type="submission" date="2018-04" db="EMBL/GenBank/DDBJ databases">
        <title>WGS assembly of Panicum hallii var. hallii HAL2.</title>
        <authorList>
            <person name="Lovell J."/>
            <person name="Jenkins J."/>
            <person name="Lowry D."/>
            <person name="Mamidi S."/>
            <person name="Sreedasyam A."/>
            <person name="Weng X."/>
            <person name="Barry K."/>
            <person name="Bonette J."/>
            <person name="Campitelli B."/>
            <person name="Daum C."/>
            <person name="Gordon S."/>
            <person name="Gould B."/>
            <person name="Lipzen A."/>
            <person name="MacQueen A."/>
            <person name="Palacio-Mejia J."/>
            <person name="Plott C."/>
            <person name="Shakirov E."/>
            <person name="Shu S."/>
            <person name="Yoshinaga Y."/>
            <person name="Zane M."/>
            <person name="Rokhsar D."/>
            <person name="Grimwood J."/>
            <person name="Schmutz J."/>
            <person name="Juenger T."/>
        </authorList>
    </citation>
    <scope>NUCLEOTIDE SEQUENCE [LARGE SCALE GENOMIC DNA]</scope>
    <source>
        <strain evidence="2">cv. HAL2</strain>
    </source>
</reference>